<comment type="caution">
    <text evidence="2">The sequence shown here is derived from an EMBL/GenBank/DDBJ whole genome shotgun (WGS) entry which is preliminary data.</text>
</comment>
<evidence type="ECO:0000259" key="1">
    <source>
        <dbReference type="Pfam" id="PF22998"/>
    </source>
</evidence>
<protein>
    <submittedName>
        <fullName evidence="2">Putative gnat family acetyltransferase</fullName>
    </submittedName>
</protein>
<dbReference type="Pfam" id="PF22998">
    <property type="entry name" value="GNAT_LYC1-like"/>
    <property type="match status" value="1"/>
</dbReference>
<keyword evidence="2" id="KW-0808">Transferase</keyword>
<accession>A0A0G2FQZ9</accession>
<dbReference type="Proteomes" id="UP000053317">
    <property type="component" value="Unassembled WGS sequence"/>
</dbReference>
<name>A0A0G2FQZ9_PHACM</name>
<dbReference type="EMBL" id="LCWF01000231">
    <property type="protein sequence ID" value="KKY14343.1"/>
    <property type="molecule type" value="Genomic_DNA"/>
</dbReference>
<dbReference type="PANTHER" id="PTHR34815:SF4">
    <property type="entry name" value="N-ACETYLTRANSFERASE DOMAIN-CONTAINING PROTEIN"/>
    <property type="match status" value="1"/>
</dbReference>
<gene>
    <name evidence="2" type="ORF">UCRPC4_g06798</name>
</gene>
<dbReference type="OrthoDB" id="2020070at2759"/>
<reference evidence="2 3" key="1">
    <citation type="submission" date="2015-05" db="EMBL/GenBank/DDBJ databases">
        <title>Distinctive expansion of gene families associated with plant cell wall degradation and secondary metabolism in the genomes of grapevine trunk pathogens.</title>
        <authorList>
            <person name="Lawrence D.P."/>
            <person name="Travadon R."/>
            <person name="Rolshausen P.E."/>
            <person name="Baumgartner K."/>
        </authorList>
    </citation>
    <scope>NUCLEOTIDE SEQUENCE [LARGE SCALE GENOMIC DNA]</scope>
    <source>
        <strain evidence="2">UCRPC4</strain>
    </source>
</reference>
<sequence>MGSFNEDFVKTTNLPSSDSSHLILSPATVAEQVQAWKINEPAWRGIFSTEQYLARERHLSQQRLTKDGQITYWILTTADGKPDQRPIYSACESFRKIGLVVRPGSKHVEEVIAHGVGSVFCRPEYRGRGYAGRMMKELAQKMDQGWQQPSGHPPSFSILYSDIGQKFYNDFGWKPYPSTHITFDPISEETYTETVKRLDLPAPIDITTSDLEPEICPRDVDQMKERILSLAEKSNDPAKTFIAIRPDYEHISWHHAREEFHALATQQDFPKIKGAAVPSYHSSSSSSVLPPTLIWTRSYGSTPDHFILNALRLIHPSSSSSSSSSRSHSDLKAITSLLLRAQLEAERSGMKAFEIWSPSKITIQAASILKGFEEEEHDPHLDIVIKREKESICSLRWIGGGDDDDDDDDDGDKGTQEIVWIGNEKYAWC</sequence>
<dbReference type="GO" id="GO:0016740">
    <property type="term" value="F:transferase activity"/>
    <property type="evidence" value="ECO:0007669"/>
    <property type="project" value="UniProtKB-KW"/>
</dbReference>
<evidence type="ECO:0000313" key="3">
    <source>
        <dbReference type="Proteomes" id="UP000053317"/>
    </source>
</evidence>
<keyword evidence="3" id="KW-1185">Reference proteome</keyword>
<proteinExistence type="predicted"/>
<dbReference type="InterPro" id="IPR055100">
    <property type="entry name" value="GNAT_LYC1-like"/>
</dbReference>
<dbReference type="AlphaFoldDB" id="A0A0G2FQZ9"/>
<dbReference type="InterPro" id="IPR016181">
    <property type="entry name" value="Acyl_CoA_acyltransferase"/>
</dbReference>
<evidence type="ECO:0000313" key="2">
    <source>
        <dbReference type="EMBL" id="KKY14343.1"/>
    </source>
</evidence>
<organism evidence="2 3">
    <name type="scientific">Phaeomoniella chlamydospora</name>
    <name type="common">Phaeoacremonium chlamydosporum</name>
    <dbReference type="NCBI Taxonomy" id="158046"/>
    <lineage>
        <taxon>Eukaryota</taxon>
        <taxon>Fungi</taxon>
        <taxon>Dikarya</taxon>
        <taxon>Ascomycota</taxon>
        <taxon>Pezizomycotina</taxon>
        <taxon>Eurotiomycetes</taxon>
        <taxon>Chaetothyriomycetidae</taxon>
        <taxon>Phaeomoniellales</taxon>
        <taxon>Phaeomoniellaceae</taxon>
        <taxon>Phaeomoniella</taxon>
    </lineage>
</organism>
<dbReference type="InterPro" id="IPR053013">
    <property type="entry name" value="LAT"/>
</dbReference>
<dbReference type="CDD" id="cd04301">
    <property type="entry name" value="NAT_SF"/>
    <property type="match status" value="1"/>
</dbReference>
<reference evidence="2 3" key="2">
    <citation type="submission" date="2015-05" db="EMBL/GenBank/DDBJ databases">
        <authorList>
            <person name="Morales-Cruz A."/>
            <person name="Amrine K.C."/>
            <person name="Cantu D."/>
        </authorList>
    </citation>
    <scope>NUCLEOTIDE SEQUENCE [LARGE SCALE GENOMIC DNA]</scope>
    <source>
        <strain evidence="2">UCRPC4</strain>
    </source>
</reference>
<dbReference type="SUPFAM" id="SSF55729">
    <property type="entry name" value="Acyl-CoA N-acyltransferases (Nat)"/>
    <property type="match status" value="1"/>
</dbReference>
<dbReference type="Gene3D" id="3.40.630.30">
    <property type="match status" value="1"/>
</dbReference>
<feature type="domain" description="LYC1 C-terminal" evidence="1">
    <location>
        <begin position="193"/>
        <end position="429"/>
    </location>
</feature>
<dbReference type="PANTHER" id="PTHR34815">
    <property type="entry name" value="LYSINE ACETYLTRANSFERASE"/>
    <property type="match status" value="1"/>
</dbReference>
<dbReference type="Pfam" id="PF13527">
    <property type="entry name" value="Acetyltransf_9"/>
    <property type="match status" value="1"/>
</dbReference>